<accession>U1PTS7</accession>
<feature type="transmembrane region" description="Helical" evidence="6">
    <location>
        <begin position="12"/>
        <end position="30"/>
    </location>
</feature>
<keyword evidence="3 6" id="KW-0812">Transmembrane</keyword>
<dbReference type="STRING" id="1238425.J07HQW2_02251"/>
<dbReference type="eggNOG" id="arCOG03159">
    <property type="taxonomic scope" value="Archaea"/>
</dbReference>
<gene>
    <name evidence="8" type="ORF">J07HQW2_02251</name>
</gene>
<protein>
    <recommendedName>
        <fullName evidence="7">PDGLE domain-containing protein</fullName>
    </recommendedName>
</protein>
<dbReference type="Proteomes" id="UP000030710">
    <property type="component" value="Unassembled WGS sequence"/>
</dbReference>
<evidence type="ECO:0000256" key="3">
    <source>
        <dbReference type="ARBA" id="ARBA00022692"/>
    </source>
</evidence>
<evidence type="ECO:0000256" key="5">
    <source>
        <dbReference type="ARBA" id="ARBA00023136"/>
    </source>
</evidence>
<evidence type="ECO:0000313" key="8">
    <source>
        <dbReference type="EMBL" id="ERG95791.1"/>
    </source>
</evidence>
<dbReference type="EMBL" id="KE356561">
    <property type="protein sequence ID" value="ERG95791.1"/>
    <property type="molecule type" value="Genomic_DNA"/>
</dbReference>
<evidence type="ECO:0000256" key="1">
    <source>
        <dbReference type="ARBA" id="ARBA00004236"/>
    </source>
</evidence>
<evidence type="ECO:0000256" key="4">
    <source>
        <dbReference type="ARBA" id="ARBA00022989"/>
    </source>
</evidence>
<name>U1PTS7_9EURY</name>
<evidence type="ECO:0000256" key="6">
    <source>
        <dbReference type="SAM" id="Phobius"/>
    </source>
</evidence>
<dbReference type="InterPro" id="IPR025937">
    <property type="entry name" value="PDGLE_dom"/>
</dbReference>
<evidence type="ECO:0000256" key="2">
    <source>
        <dbReference type="ARBA" id="ARBA00022475"/>
    </source>
</evidence>
<dbReference type="AlphaFoldDB" id="U1PTS7"/>
<comment type="subcellular location">
    <subcellularLocation>
        <location evidence="1">Cell membrane</location>
    </subcellularLocation>
</comment>
<dbReference type="HOGENOM" id="CLU_179751_0_0_2"/>
<feature type="domain" description="PDGLE" evidence="7">
    <location>
        <begin position="27"/>
        <end position="96"/>
    </location>
</feature>
<evidence type="ECO:0000259" key="7">
    <source>
        <dbReference type="Pfam" id="PF13190"/>
    </source>
</evidence>
<dbReference type="Pfam" id="PF13190">
    <property type="entry name" value="PDGLE"/>
    <property type="match status" value="1"/>
</dbReference>
<keyword evidence="5 6" id="KW-0472">Membrane</keyword>
<evidence type="ECO:0000313" key="9">
    <source>
        <dbReference type="Proteomes" id="UP000030710"/>
    </source>
</evidence>
<organism evidence="8 9">
    <name type="scientific">Haloquadratum walsbyi J07HQW2</name>
    <dbReference type="NCBI Taxonomy" id="1238425"/>
    <lineage>
        <taxon>Archaea</taxon>
        <taxon>Methanobacteriati</taxon>
        <taxon>Methanobacteriota</taxon>
        <taxon>Stenosarchaea group</taxon>
        <taxon>Halobacteria</taxon>
        <taxon>Halobacteriales</taxon>
        <taxon>Haloferacaceae</taxon>
        <taxon>Haloquadratum</taxon>
    </lineage>
</organism>
<sequence length="97" mass="9809">MDITESWLQRAGLILLVLVIAAPIFGWTASTVGYAEPLNNAAETTGATDASVSLNSGILPDYTVPGVSTPLGTLISAGVGTALTLIVALGAGRLLEQ</sequence>
<keyword evidence="4 6" id="KW-1133">Transmembrane helix</keyword>
<reference evidence="8 9" key="1">
    <citation type="journal article" date="2013" name="PLoS ONE">
        <title>Assembly-driven community genomics of a hypersaline microbial ecosystem.</title>
        <authorList>
            <person name="Podell S."/>
            <person name="Ugalde J.A."/>
            <person name="Narasingarao P."/>
            <person name="Banfield J.F."/>
            <person name="Heidelberg K.B."/>
            <person name="Allen E.E."/>
        </authorList>
    </citation>
    <scope>NUCLEOTIDE SEQUENCE [LARGE SCALE GENOMIC DNA]</scope>
    <source>
        <strain evidence="9">J07HQW2</strain>
    </source>
</reference>
<proteinExistence type="predicted"/>
<feature type="transmembrane region" description="Helical" evidence="6">
    <location>
        <begin position="74"/>
        <end position="95"/>
    </location>
</feature>
<dbReference type="GO" id="GO:0005886">
    <property type="term" value="C:plasma membrane"/>
    <property type="evidence" value="ECO:0007669"/>
    <property type="project" value="UniProtKB-SubCell"/>
</dbReference>
<keyword evidence="2" id="KW-1003">Cell membrane</keyword>